<dbReference type="EnsemblPlants" id="OGLUM07G10310.4">
    <property type="protein sequence ID" value="OGLUM07G10310.4"/>
    <property type="gene ID" value="OGLUM07G10310"/>
</dbReference>
<dbReference type="HOGENOM" id="CLU_2964662_0_0_1"/>
<dbReference type="AlphaFoldDB" id="A0A0E0AIG8"/>
<keyword evidence="2" id="KW-1185">Reference proteome</keyword>
<evidence type="ECO:0000313" key="2">
    <source>
        <dbReference type="Proteomes" id="UP000026961"/>
    </source>
</evidence>
<proteinExistence type="predicted"/>
<dbReference type="Gramene" id="OGLUM07G10310.4">
    <property type="protein sequence ID" value="OGLUM07G10310.4"/>
    <property type="gene ID" value="OGLUM07G10310"/>
</dbReference>
<organism evidence="1">
    <name type="scientific">Oryza glumipatula</name>
    <dbReference type="NCBI Taxonomy" id="40148"/>
    <lineage>
        <taxon>Eukaryota</taxon>
        <taxon>Viridiplantae</taxon>
        <taxon>Streptophyta</taxon>
        <taxon>Embryophyta</taxon>
        <taxon>Tracheophyta</taxon>
        <taxon>Spermatophyta</taxon>
        <taxon>Magnoliopsida</taxon>
        <taxon>Liliopsida</taxon>
        <taxon>Poales</taxon>
        <taxon>Poaceae</taxon>
        <taxon>BOP clade</taxon>
        <taxon>Oryzoideae</taxon>
        <taxon>Oryzeae</taxon>
        <taxon>Oryzinae</taxon>
        <taxon>Oryza</taxon>
    </lineage>
</organism>
<name>A0A0E0AIG8_9ORYZ</name>
<accession>A0A0E0AIG8</accession>
<sequence>MYVYVRICTYRSLSLCLLRALGSKNRDGDPDGASCLEDEAAHKHYQQQKQDMFVSYLAM</sequence>
<evidence type="ECO:0000313" key="1">
    <source>
        <dbReference type="EnsemblPlants" id="OGLUM07G10310.4"/>
    </source>
</evidence>
<reference evidence="1" key="1">
    <citation type="submission" date="2015-04" db="UniProtKB">
        <authorList>
            <consortium name="EnsemblPlants"/>
        </authorList>
    </citation>
    <scope>IDENTIFICATION</scope>
</reference>
<dbReference type="Proteomes" id="UP000026961">
    <property type="component" value="Chromosome 7"/>
</dbReference>
<reference evidence="1" key="2">
    <citation type="submission" date="2018-05" db="EMBL/GenBank/DDBJ databases">
        <title>OgluRS3 (Oryza glumaepatula Reference Sequence Version 3).</title>
        <authorList>
            <person name="Zhang J."/>
            <person name="Kudrna D."/>
            <person name="Lee S."/>
            <person name="Talag J."/>
            <person name="Welchert J."/>
            <person name="Wing R.A."/>
        </authorList>
    </citation>
    <scope>NUCLEOTIDE SEQUENCE [LARGE SCALE GENOMIC DNA]</scope>
</reference>
<protein>
    <submittedName>
        <fullName evidence="1">Uncharacterized protein</fullName>
    </submittedName>
</protein>